<evidence type="ECO:0000313" key="3">
    <source>
        <dbReference type="Proteomes" id="UP000254065"/>
    </source>
</evidence>
<dbReference type="Proteomes" id="UP000254065">
    <property type="component" value="Unassembled WGS sequence"/>
</dbReference>
<dbReference type="PROSITE" id="PS50801">
    <property type="entry name" value="STAS"/>
    <property type="match status" value="1"/>
</dbReference>
<evidence type="ECO:0000259" key="1">
    <source>
        <dbReference type="PROSITE" id="PS50801"/>
    </source>
</evidence>
<name>A0A378R329_9GAMM</name>
<dbReference type="Pfam" id="PF01740">
    <property type="entry name" value="STAS"/>
    <property type="match status" value="1"/>
</dbReference>
<protein>
    <recommendedName>
        <fullName evidence="1">STAS domain-containing protein</fullName>
    </recommendedName>
</protein>
<dbReference type="RefSeq" id="WP_029102531.1">
    <property type="nucleotide sequence ID" value="NZ_UGQB01000004.1"/>
</dbReference>
<feature type="domain" description="STAS" evidence="1">
    <location>
        <begin position="14"/>
        <end position="74"/>
    </location>
</feature>
<dbReference type="EMBL" id="UGQB01000004">
    <property type="protein sequence ID" value="STZ09662.1"/>
    <property type="molecule type" value="Genomic_DNA"/>
</dbReference>
<dbReference type="SUPFAM" id="SSF52091">
    <property type="entry name" value="SpoIIaa-like"/>
    <property type="match status" value="1"/>
</dbReference>
<gene>
    <name evidence="2" type="ORF">NCTC12877_02685</name>
</gene>
<dbReference type="InterPro" id="IPR036513">
    <property type="entry name" value="STAS_dom_sf"/>
</dbReference>
<keyword evidence="3" id="KW-1185">Reference proteome</keyword>
<dbReference type="InterPro" id="IPR002645">
    <property type="entry name" value="STAS_dom"/>
</dbReference>
<organism evidence="2 3">
    <name type="scientific">Moraxella caprae</name>
    <dbReference type="NCBI Taxonomy" id="90240"/>
    <lineage>
        <taxon>Bacteria</taxon>
        <taxon>Pseudomonadati</taxon>
        <taxon>Pseudomonadota</taxon>
        <taxon>Gammaproteobacteria</taxon>
        <taxon>Moraxellales</taxon>
        <taxon>Moraxellaceae</taxon>
        <taxon>Moraxella</taxon>
    </lineage>
</organism>
<evidence type="ECO:0000313" key="2">
    <source>
        <dbReference type="EMBL" id="STZ09662.1"/>
    </source>
</evidence>
<accession>A0A378R329</accession>
<dbReference type="AlphaFoldDB" id="A0A378R329"/>
<dbReference type="STRING" id="1122244.GCA_000426885_00788"/>
<dbReference type="Gene3D" id="3.30.750.24">
    <property type="entry name" value="STAS domain"/>
    <property type="match status" value="1"/>
</dbReference>
<reference evidence="2 3" key="1">
    <citation type="submission" date="2018-06" db="EMBL/GenBank/DDBJ databases">
        <authorList>
            <consortium name="Pathogen Informatics"/>
            <person name="Doyle S."/>
        </authorList>
    </citation>
    <scope>NUCLEOTIDE SEQUENCE [LARGE SCALE GENOMIC DNA]</scope>
    <source>
        <strain evidence="2 3">NCTC12877</strain>
    </source>
</reference>
<sequence>MNVQKLPTESTDDLAYEVTGQVFFASADNFIAQFDFSTQPKTVSIDLTHAHFGDITAISSLDKVVLKYLKWGQM</sequence>
<proteinExistence type="predicted"/>